<dbReference type="InterPro" id="IPR005182">
    <property type="entry name" value="YdbS-like_PH"/>
</dbReference>
<dbReference type="AlphaFoldDB" id="A0A3G2R479"/>
<dbReference type="RefSeq" id="WP_122014505.1">
    <property type="nucleotide sequence ID" value="NZ_CP033169.1"/>
</dbReference>
<feature type="domain" description="YdbS-like PH" evidence="1">
    <location>
        <begin position="66"/>
        <end position="139"/>
    </location>
</feature>
<dbReference type="InterPro" id="IPR026870">
    <property type="entry name" value="Zinc_ribbon_dom"/>
</dbReference>
<organism evidence="3 4">
    <name type="scientific">Biomaibacter acetigenes</name>
    <dbReference type="NCBI Taxonomy" id="2316383"/>
    <lineage>
        <taxon>Bacteria</taxon>
        <taxon>Bacillati</taxon>
        <taxon>Bacillota</taxon>
        <taxon>Clostridia</taxon>
        <taxon>Thermosediminibacterales</taxon>
        <taxon>Tepidanaerobacteraceae</taxon>
        <taxon>Biomaibacter</taxon>
    </lineage>
</organism>
<dbReference type="Pfam" id="PF13240">
    <property type="entry name" value="Zn_Ribbon_1"/>
    <property type="match status" value="1"/>
</dbReference>
<evidence type="ECO:0000313" key="4">
    <source>
        <dbReference type="Proteomes" id="UP000280960"/>
    </source>
</evidence>
<name>A0A3G2R479_9FIRM</name>
<protein>
    <submittedName>
        <fullName evidence="3">Zinc-ribbon domain-containing protein</fullName>
    </submittedName>
</protein>
<evidence type="ECO:0000259" key="1">
    <source>
        <dbReference type="Pfam" id="PF03703"/>
    </source>
</evidence>
<sequence>MPFCINCGAEYQLGSKFCASCGNKLDQNAQPTSMTTKEYIDEEKILWEGKPSGLTARALDKANLNSTTYMLTNQRLIIKTGLIGKKQEEMELIKVKDIIVKQGITERALGIGDITIASTDPSTPVLKLNDVKKPMEVKEMIRNAVRAEKNKQGVKYEERL</sequence>
<dbReference type="PANTHER" id="PTHR37938">
    <property type="entry name" value="BLL0215 PROTEIN"/>
    <property type="match status" value="1"/>
</dbReference>
<gene>
    <name evidence="3" type="ORF">D2962_06240</name>
</gene>
<evidence type="ECO:0000259" key="2">
    <source>
        <dbReference type="Pfam" id="PF13240"/>
    </source>
</evidence>
<dbReference type="Pfam" id="PF03703">
    <property type="entry name" value="bPH_2"/>
    <property type="match status" value="1"/>
</dbReference>
<reference evidence="3 4" key="1">
    <citation type="submission" date="2018-10" db="EMBL/GenBank/DDBJ databases">
        <authorList>
            <person name="Zhang X."/>
        </authorList>
    </citation>
    <scope>NUCLEOTIDE SEQUENCE [LARGE SCALE GENOMIC DNA]</scope>
    <source>
        <strain evidence="3 4">SK-G1</strain>
    </source>
</reference>
<accession>A0A3G2R479</accession>
<dbReference type="KEGG" id="bacg:D2962_06240"/>
<evidence type="ECO:0000313" key="3">
    <source>
        <dbReference type="EMBL" id="AYO30270.1"/>
    </source>
</evidence>
<dbReference type="PANTHER" id="PTHR37938:SF1">
    <property type="entry name" value="BLL0215 PROTEIN"/>
    <property type="match status" value="1"/>
</dbReference>
<proteinExistence type="predicted"/>
<keyword evidence="4" id="KW-1185">Reference proteome</keyword>
<feature type="domain" description="Zinc-ribbon" evidence="2">
    <location>
        <begin position="3"/>
        <end position="25"/>
    </location>
</feature>
<dbReference type="Proteomes" id="UP000280960">
    <property type="component" value="Chromosome"/>
</dbReference>
<dbReference type="EMBL" id="CP033169">
    <property type="protein sequence ID" value="AYO30270.1"/>
    <property type="molecule type" value="Genomic_DNA"/>
</dbReference>